<dbReference type="EMBL" id="NSIT01000243">
    <property type="protein sequence ID" value="PJE78176.1"/>
    <property type="molecule type" value="Genomic_DNA"/>
</dbReference>
<organism evidence="6">
    <name type="scientific">invertebrate metagenome</name>
    <dbReference type="NCBI Taxonomy" id="1711999"/>
    <lineage>
        <taxon>unclassified sequences</taxon>
        <taxon>metagenomes</taxon>
        <taxon>organismal metagenomes</taxon>
    </lineage>
</organism>
<evidence type="ECO:0000256" key="4">
    <source>
        <dbReference type="ARBA" id="ARBA00023163"/>
    </source>
</evidence>
<evidence type="ECO:0000313" key="6">
    <source>
        <dbReference type="EMBL" id="PJE78176.1"/>
    </source>
</evidence>
<dbReference type="Pfam" id="PF03466">
    <property type="entry name" value="LysR_substrate"/>
    <property type="match status" value="1"/>
</dbReference>
<dbReference type="InterPro" id="IPR036390">
    <property type="entry name" value="WH_DNA-bd_sf"/>
</dbReference>
<reference evidence="6" key="1">
    <citation type="journal article" date="2017" name="Appl. Environ. Microbiol.">
        <title>Molecular characterization of an Endozoicomonas-like organism causing infection in king scallop Pecten maximus L.</title>
        <authorList>
            <person name="Cano I."/>
            <person name="van Aerle R."/>
            <person name="Ross S."/>
            <person name="Verner-Jeffreys D.W."/>
            <person name="Paley R.K."/>
            <person name="Rimmer G."/>
            <person name="Ryder D."/>
            <person name="Hooper P."/>
            <person name="Stone D."/>
            <person name="Feist S.W."/>
        </authorList>
    </citation>
    <scope>NUCLEOTIDE SEQUENCE</scope>
</reference>
<dbReference type="GO" id="GO:0003700">
    <property type="term" value="F:DNA-binding transcription factor activity"/>
    <property type="evidence" value="ECO:0007669"/>
    <property type="project" value="InterPro"/>
</dbReference>
<evidence type="ECO:0000259" key="5">
    <source>
        <dbReference type="PROSITE" id="PS50931"/>
    </source>
</evidence>
<protein>
    <submittedName>
        <fullName evidence="6">HTH-type transcriptional regulator CysB</fullName>
    </submittedName>
</protein>
<dbReference type="SUPFAM" id="SSF53850">
    <property type="entry name" value="Periplasmic binding protein-like II"/>
    <property type="match status" value="1"/>
</dbReference>
<dbReference type="NCBIfam" id="NF009326">
    <property type="entry name" value="PRK12681.1"/>
    <property type="match status" value="1"/>
</dbReference>
<dbReference type="PANTHER" id="PTHR30126:SF6">
    <property type="entry name" value="HTH-TYPE TRANSCRIPTIONAL REGULATOR CYSB-RELATED"/>
    <property type="match status" value="1"/>
</dbReference>
<evidence type="ECO:0000256" key="3">
    <source>
        <dbReference type="ARBA" id="ARBA00023125"/>
    </source>
</evidence>
<dbReference type="Gene3D" id="3.40.190.10">
    <property type="entry name" value="Periplasmic binding protein-like II"/>
    <property type="match status" value="2"/>
</dbReference>
<proteinExistence type="inferred from homology"/>
<comment type="caution">
    <text evidence="6">The sequence shown here is derived from an EMBL/GenBank/DDBJ whole genome shotgun (WGS) entry which is preliminary data.</text>
</comment>
<sequence length="324" mass="36195">MKLQQLRYIWEVAHHDLNVSATAQSLYTSQPGISKQIRLLEDELGVEVFSRSGKHLTRVTPAGEKIIETAGEILRKVESIKQVAQEFSDERKGSLSIATTHTQARYALPPVISRFIAQYPDVALHMHQGTPVQIAEMAADGSVDFAIATEALELFNDLIMMPCYRWNHCILVPKDHPLTKAEALTLEAIAQYSLVTYVFGFTGRSKLDEAFMNEGLSPKVVFTATDADVIKTYVRLNLGVGVIAQMAYDPKLDADLVPLNADHLFEPSITRIGFRKGAFLRGFMYDFVEQFAPHLTKNIILDAIARHNKAEIDELFVGLELPSH</sequence>
<dbReference type="Pfam" id="PF00126">
    <property type="entry name" value="HTH_1"/>
    <property type="match status" value="1"/>
</dbReference>
<evidence type="ECO:0000256" key="1">
    <source>
        <dbReference type="ARBA" id="ARBA00009437"/>
    </source>
</evidence>
<dbReference type="AlphaFoldDB" id="A0A2H9T4N6"/>
<keyword evidence="4" id="KW-0804">Transcription</keyword>
<gene>
    <name evidence="6" type="primary">cysB_2</name>
    <name evidence="6" type="ORF">CI610_02896</name>
</gene>
<dbReference type="PRINTS" id="PR00039">
    <property type="entry name" value="HTHLYSR"/>
</dbReference>
<dbReference type="PROSITE" id="PS50931">
    <property type="entry name" value="HTH_LYSR"/>
    <property type="match status" value="1"/>
</dbReference>
<dbReference type="SUPFAM" id="SSF46785">
    <property type="entry name" value="Winged helix' DNA-binding domain"/>
    <property type="match status" value="1"/>
</dbReference>
<dbReference type="NCBIfam" id="NF009327">
    <property type="entry name" value="PRK12684.1"/>
    <property type="match status" value="1"/>
</dbReference>
<name>A0A2H9T4N6_9ZZZZ</name>
<dbReference type="InterPro" id="IPR037423">
    <property type="entry name" value="CysB_PBP2"/>
</dbReference>
<dbReference type="Gene3D" id="1.10.10.10">
    <property type="entry name" value="Winged helix-like DNA-binding domain superfamily/Winged helix DNA-binding domain"/>
    <property type="match status" value="1"/>
</dbReference>
<dbReference type="FunFam" id="1.10.10.10:FF:000021">
    <property type="entry name" value="HTH-type transcriptional regulator CysB"/>
    <property type="match status" value="1"/>
</dbReference>
<dbReference type="GO" id="GO:0000976">
    <property type="term" value="F:transcription cis-regulatory region binding"/>
    <property type="evidence" value="ECO:0007669"/>
    <property type="project" value="TreeGrafter"/>
</dbReference>
<evidence type="ECO:0000256" key="2">
    <source>
        <dbReference type="ARBA" id="ARBA00023015"/>
    </source>
</evidence>
<dbReference type="InterPro" id="IPR000847">
    <property type="entry name" value="LysR_HTH_N"/>
</dbReference>
<comment type="similarity">
    <text evidence="1">Belongs to the LysR transcriptional regulatory family.</text>
</comment>
<dbReference type="InterPro" id="IPR036388">
    <property type="entry name" value="WH-like_DNA-bd_sf"/>
</dbReference>
<dbReference type="GO" id="GO:0019344">
    <property type="term" value="P:cysteine biosynthetic process"/>
    <property type="evidence" value="ECO:0007669"/>
    <property type="project" value="TreeGrafter"/>
</dbReference>
<accession>A0A2H9T4N6</accession>
<feature type="domain" description="HTH lysR-type" evidence="5">
    <location>
        <begin position="1"/>
        <end position="57"/>
    </location>
</feature>
<keyword evidence="3" id="KW-0238">DNA-binding</keyword>
<dbReference type="CDD" id="cd08413">
    <property type="entry name" value="PBP2_CysB_like"/>
    <property type="match status" value="1"/>
</dbReference>
<dbReference type="InterPro" id="IPR005119">
    <property type="entry name" value="LysR_subst-bd"/>
</dbReference>
<dbReference type="PANTHER" id="PTHR30126">
    <property type="entry name" value="HTH-TYPE TRANSCRIPTIONAL REGULATOR"/>
    <property type="match status" value="1"/>
</dbReference>
<keyword evidence="2" id="KW-0805">Transcription regulation</keyword>